<gene>
    <name evidence="1" type="ORF">HQ603_15400</name>
</gene>
<protein>
    <submittedName>
        <fullName evidence="1">Uncharacterized protein</fullName>
    </submittedName>
</protein>
<reference evidence="1 2" key="1">
    <citation type="submission" date="2020-06" db="EMBL/GenBank/DDBJ databases">
        <title>Taxonomy, biology and ecology of Rhodococcus bacteria occurring in California pistachio and other woody hosts as revealed by genome sequence analyses.</title>
        <authorList>
            <person name="Gai Y."/>
            <person name="Riely B."/>
        </authorList>
    </citation>
    <scope>NUCLEOTIDE SEQUENCE [LARGE SCALE GENOMIC DNA]</scope>
    <source>
        <strain evidence="1 2">BP-281</strain>
    </source>
</reference>
<evidence type="ECO:0000313" key="2">
    <source>
        <dbReference type="Proteomes" id="UP000825228"/>
    </source>
</evidence>
<evidence type="ECO:0000313" key="1">
    <source>
        <dbReference type="EMBL" id="MBY6368140.1"/>
    </source>
</evidence>
<keyword evidence="2" id="KW-1185">Reference proteome</keyword>
<dbReference type="EMBL" id="JABUBU010000019">
    <property type="protein sequence ID" value="MBY6368140.1"/>
    <property type="molecule type" value="Genomic_DNA"/>
</dbReference>
<dbReference type="RefSeq" id="WP_222685578.1">
    <property type="nucleotide sequence ID" value="NZ_JABUBT010000062.1"/>
</dbReference>
<dbReference type="Proteomes" id="UP000825228">
    <property type="component" value="Unassembled WGS sequence"/>
</dbReference>
<sequence>MTSVPVSTHAPRVAAGADGQVFVIDGAVRRFRTDSPVMAEPEVIDVAGIAARLE</sequence>
<proteinExistence type="predicted"/>
<organism evidence="1 2">
    <name type="scientific">Rhodococcoides corynebacterioides</name>
    <dbReference type="NCBI Taxonomy" id="53972"/>
    <lineage>
        <taxon>Bacteria</taxon>
        <taxon>Bacillati</taxon>
        <taxon>Actinomycetota</taxon>
        <taxon>Actinomycetes</taxon>
        <taxon>Mycobacteriales</taxon>
        <taxon>Nocardiaceae</taxon>
        <taxon>Rhodococcoides</taxon>
    </lineage>
</organism>
<comment type="caution">
    <text evidence="1">The sequence shown here is derived from an EMBL/GenBank/DDBJ whole genome shotgun (WGS) entry which is preliminary data.</text>
</comment>
<accession>A0ABS7P718</accession>
<name>A0ABS7P718_9NOCA</name>